<protein>
    <submittedName>
        <fullName evidence="13">SusC/RagA family TonB-linked outer membrane protein</fullName>
    </submittedName>
</protein>
<keyword evidence="5 9" id="KW-0798">TonB box</keyword>
<dbReference type="InterPro" id="IPR008969">
    <property type="entry name" value="CarboxyPept-like_regulatory"/>
</dbReference>
<dbReference type="InterPro" id="IPR023996">
    <property type="entry name" value="TonB-dep_OMP_SusC/RagA"/>
</dbReference>
<feature type="signal peptide" evidence="10">
    <location>
        <begin position="1"/>
        <end position="22"/>
    </location>
</feature>
<dbReference type="RefSeq" id="WP_159154974.1">
    <property type="nucleotide sequence ID" value="NZ_CP013210.1"/>
</dbReference>
<evidence type="ECO:0000256" key="8">
    <source>
        <dbReference type="PROSITE-ProRule" id="PRU01360"/>
    </source>
</evidence>
<dbReference type="Gene3D" id="2.170.130.10">
    <property type="entry name" value="TonB-dependent receptor, plug domain"/>
    <property type="match status" value="1"/>
</dbReference>
<feature type="chain" id="PRO_5042613070" evidence="10">
    <location>
        <begin position="23"/>
        <end position="1085"/>
    </location>
</feature>
<dbReference type="InterPro" id="IPR039426">
    <property type="entry name" value="TonB-dep_rcpt-like"/>
</dbReference>
<evidence type="ECO:0000256" key="10">
    <source>
        <dbReference type="SAM" id="SignalP"/>
    </source>
</evidence>
<dbReference type="InterPro" id="IPR012910">
    <property type="entry name" value="Plug_dom"/>
</dbReference>
<dbReference type="InterPro" id="IPR000531">
    <property type="entry name" value="Beta-barrel_TonB"/>
</dbReference>
<proteinExistence type="inferred from homology"/>
<dbReference type="InterPro" id="IPR036942">
    <property type="entry name" value="Beta-barrel_TonB_sf"/>
</dbReference>
<gene>
    <name evidence="13" type="ORF">HX001_07725</name>
</gene>
<evidence type="ECO:0000256" key="9">
    <source>
        <dbReference type="RuleBase" id="RU003357"/>
    </source>
</evidence>
<evidence type="ECO:0000256" key="5">
    <source>
        <dbReference type="ARBA" id="ARBA00023077"/>
    </source>
</evidence>
<dbReference type="Gene3D" id="2.40.170.20">
    <property type="entry name" value="TonB-dependent receptor, beta-barrel domain"/>
    <property type="match status" value="1"/>
</dbReference>
<keyword evidence="3 8" id="KW-1134">Transmembrane beta strand</keyword>
<evidence type="ECO:0000256" key="7">
    <source>
        <dbReference type="ARBA" id="ARBA00023237"/>
    </source>
</evidence>
<dbReference type="InterPro" id="IPR037066">
    <property type="entry name" value="Plug_dom_sf"/>
</dbReference>
<evidence type="ECO:0000256" key="4">
    <source>
        <dbReference type="ARBA" id="ARBA00022692"/>
    </source>
</evidence>
<keyword evidence="10" id="KW-0732">Signal</keyword>
<dbReference type="Pfam" id="PF00593">
    <property type="entry name" value="TonB_dep_Rec_b-barrel"/>
    <property type="match status" value="1"/>
</dbReference>
<keyword evidence="6 8" id="KW-0472">Membrane</keyword>
<organism evidence="13 14">
    <name type="scientific">Empedobacter brevis</name>
    <dbReference type="NCBI Taxonomy" id="247"/>
    <lineage>
        <taxon>Bacteria</taxon>
        <taxon>Pseudomonadati</taxon>
        <taxon>Bacteroidota</taxon>
        <taxon>Flavobacteriia</taxon>
        <taxon>Flavobacteriales</taxon>
        <taxon>Weeksellaceae</taxon>
        <taxon>Empedobacter</taxon>
    </lineage>
</organism>
<name>A0AAJ1QE50_9FLAO</name>
<keyword evidence="2 8" id="KW-0813">Transport</keyword>
<evidence type="ECO:0000256" key="1">
    <source>
        <dbReference type="ARBA" id="ARBA00004571"/>
    </source>
</evidence>
<dbReference type="PROSITE" id="PS52016">
    <property type="entry name" value="TONB_DEPENDENT_REC_3"/>
    <property type="match status" value="1"/>
</dbReference>
<sequence length="1085" mass="119327">MRRRLTSLGLLAFLGLGTMAFAQVTGVVNDANNFPESDVEVTVKGTDKVTYTDENGNFNIDAKVGDTLVINGKEFKVTSNNLGALRYSTTENVDLGEVVVTGYGQVNRETFVGTASEVKGDVLNRKNVSNVSQALAGEVAGVRVINTSGQPGSDATIRVRGFGSVNGNRNPLYVLDGVPYDGTLSSINPEDIENLTVLKDATATAIYGARGTNGVIVITTKKGKKDSSEIVLEQKTGVNVSFLPRYDVIKSPEQYTELAWQSMYNYAKYGGAGAAGQADPTAYANANLFGGNGISTAYNPWNADGKDLIDPATGKFRNGVSRKYNPENWEDYGFQTSIRNETNLSISGGAGKTQYYTSFGYLNDEGYLINSKFERYSTRLGVTHQAKDWLTGSLNIGYAHSKSKNNGQSADSGSIFWFVDNIPSIYPLFLRDANGNIVEDTRYGGPRYDYGDEHAAGGRGFGLGTNAIADALYGKDVSLRHEMNANAYLKADILPYLSFETRLGGNFNTRSRAQVDSKYYGPSATADTQGSITKYDYDTFNYTFLQMLKFDKRFGKHNVSAFIAHESTDYRYEIFYASKKNMILDGSTDLNAATDVISAQSYRLEWGLESYFANLAYDFDGKYLFTANVRRDGSSRFINKDQQWGTFGSVGAGWVISRENFLKDSRAVKLLKLKASYGVVGDQGGVGYYPGYGKYQAFPLNGEQATYFDNIGYPDLTWEKSKIFQTGIEFAFLKNSMISGSVDFYSKTTDNLIFDRRTPISLGYAIMKVNGGKLLNQGIEFTLNTDFIKTKDAFLSLSINGEILKNEITEMPYDPITGTNKLIDVQGSFGWAKGKSIYDYYMADWAGVNQANGRGQWVQYFVDNDGDGVFGAGDTNIRNLHDFQSKNPDANITKGVTENYANASLAYVGKSAIPDIRGGFTLNAGYKGFSLSTQFLYSIGGYAYDGAYASLMSNRNIGSNNWHKDMLNSWNDASYNQNTTSDVPRLSNGMIISGQNDTQFTSVSSRFLTKSDYLALNNVKFGYEFTKEMLSRTGLAGLNLFVSGDNLWITTKRKGFNPSTSENGGSDTYRYSPLTTFTFGVRAKF</sequence>
<evidence type="ECO:0000256" key="3">
    <source>
        <dbReference type="ARBA" id="ARBA00022452"/>
    </source>
</evidence>
<accession>A0AAJ1QE50</accession>
<evidence type="ECO:0000256" key="2">
    <source>
        <dbReference type="ARBA" id="ARBA00022448"/>
    </source>
</evidence>
<evidence type="ECO:0000256" key="6">
    <source>
        <dbReference type="ARBA" id="ARBA00023136"/>
    </source>
</evidence>
<evidence type="ECO:0000313" key="13">
    <source>
        <dbReference type="EMBL" id="MDM1072376.1"/>
    </source>
</evidence>
<reference evidence="13" key="2">
    <citation type="journal article" date="2022" name="Sci. Total Environ.">
        <title>Prevalence, transmission, and molecular epidemiology of tet(X)-positive bacteria among humans, animals, and environmental niches in China: An epidemiological, and genomic-based study.</title>
        <authorList>
            <person name="Dong N."/>
            <person name="Zeng Y."/>
            <person name="Cai C."/>
            <person name="Sun C."/>
            <person name="Lu J."/>
            <person name="Liu C."/>
            <person name="Zhou H."/>
            <person name="Sun Q."/>
            <person name="Shu L."/>
            <person name="Wang H."/>
            <person name="Wang Y."/>
            <person name="Wang S."/>
            <person name="Wu C."/>
            <person name="Chan E.W."/>
            <person name="Chen G."/>
            <person name="Shen Z."/>
            <person name="Chen S."/>
            <person name="Zhang R."/>
        </authorList>
    </citation>
    <scope>NUCLEOTIDE SEQUENCE</scope>
    <source>
        <strain evidence="13">R655-4</strain>
    </source>
</reference>
<feature type="domain" description="TonB-dependent receptor-like beta-barrel" evidence="11">
    <location>
        <begin position="439"/>
        <end position="828"/>
    </location>
</feature>
<dbReference type="NCBIfam" id="TIGR04056">
    <property type="entry name" value="OMP_RagA_SusC"/>
    <property type="match status" value="1"/>
</dbReference>
<keyword evidence="4 8" id="KW-0812">Transmembrane</keyword>
<dbReference type="GO" id="GO:0009279">
    <property type="term" value="C:cell outer membrane"/>
    <property type="evidence" value="ECO:0007669"/>
    <property type="project" value="UniProtKB-SubCell"/>
</dbReference>
<feature type="domain" description="TonB-dependent receptor plug" evidence="12">
    <location>
        <begin position="113"/>
        <end position="215"/>
    </location>
</feature>
<dbReference type="AlphaFoldDB" id="A0AAJ1QE50"/>
<dbReference type="SUPFAM" id="SSF49464">
    <property type="entry name" value="Carboxypeptidase regulatory domain-like"/>
    <property type="match status" value="1"/>
</dbReference>
<evidence type="ECO:0000313" key="14">
    <source>
        <dbReference type="Proteomes" id="UP001170959"/>
    </source>
</evidence>
<evidence type="ECO:0000259" key="11">
    <source>
        <dbReference type="Pfam" id="PF00593"/>
    </source>
</evidence>
<comment type="subcellular location">
    <subcellularLocation>
        <location evidence="1 8">Cell outer membrane</location>
        <topology evidence="1 8">Multi-pass membrane protein</topology>
    </subcellularLocation>
</comment>
<reference evidence="13" key="1">
    <citation type="submission" date="2020-06" db="EMBL/GenBank/DDBJ databases">
        <authorList>
            <person name="Dong N."/>
        </authorList>
    </citation>
    <scope>NUCLEOTIDE SEQUENCE</scope>
    <source>
        <strain evidence="13">R655-4</strain>
    </source>
</reference>
<dbReference type="Pfam" id="PF07715">
    <property type="entry name" value="Plug"/>
    <property type="match status" value="1"/>
</dbReference>
<evidence type="ECO:0000259" key="12">
    <source>
        <dbReference type="Pfam" id="PF07715"/>
    </source>
</evidence>
<dbReference type="SUPFAM" id="SSF56935">
    <property type="entry name" value="Porins"/>
    <property type="match status" value="1"/>
</dbReference>
<dbReference type="NCBIfam" id="TIGR04057">
    <property type="entry name" value="SusC_RagA_signa"/>
    <property type="match status" value="1"/>
</dbReference>
<comment type="similarity">
    <text evidence="8 9">Belongs to the TonB-dependent receptor family.</text>
</comment>
<dbReference type="Proteomes" id="UP001170959">
    <property type="component" value="Unassembled WGS sequence"/>
</dbReference>
<dbReference type="InterPro" id="IPR023997">
    <property type="entry name" value="TonB-dep_OMP_SusC/RagA_CS"/>
</dbReference>
<keyword evidence="7 8" id="KW-0998">Cell outer membrane</keyword>
<comment type="caution">
    <text evidence="13">The sequence shown here is derived from an EMBL/GenBank/DDBJ whole genome shotgun (WGS) entry which is preliminary data.</text>
</comment>
<dbReference type="EMBL" id="JACAGJ010000003">
    <property type="protein sequence ID" value="MDM1072376.1"/>
    <property type="molecule type" value="Genomic_DNA"/>
</dbReference>